<gene>
    <name evidence="6" type="ORF">I593_02135</name>
</gene>
<dbReference type="SUPFAM" id="SSF47413">
    <property type="entry name" value="lambda repressor-like DNA-binding domains"/>
    <property type="match status" value="1"/>
</dbReference>
<dbReference type="eggNOG" id="COG3423">
    <property type="taxonomic scope" value="Bacteria"/>
</dbReference>
<evidence type="ECO:0000256" key="1">
    <source>
        <dbReference type="ARBA" id="ARBA00006157"/>
    </source>
</evidence>
<keyword evidence="4" id="KW-0804">Transcription</keyword>
<dbReference type="RefSeq" id="WP_016167187.1">
    <property type="nucleotide sequence ID" value="NZ_JHZG01000017.1"/>
</dbReference>
<dbReference type="Pfam" id="PF13693">
    <property type="entry name" value="HTH_35"/>
    <property type="match status" value="1"/>
</dbReference>
<dbReference type="Gene3D" id="1.10.260.40">
    <property type="entry name" value="lambda repressor-like DNA-binding domains"/>
    <property type="match status" value="1"/>
</dbReference>
<evidence type="ECO:0000259" key="5">
    <source>
        <dbReference type="Pfam" id="PF13693"/>
    </source>
</evidence>
<dbReference type="Proteomes" id="UP000016201">
    <property type="component" value="Unassembled WGS sequence"/>
</dbReference>
<reference evidence="6 7" key="1">
    <citation type="submission" date="2013-03" db="EMBL/GenBank/DDBJ databases">
        <title>The Genome Sequence of Acinetobacter tandoii CIP 107469.</title>
        <authorList>
            <consortium name="The Broad Institute Genome Sequencing Platform"/>
            <consortium name="The Broad Institute Genome Sequencing Center for Infectious Disease"/>
            <person name="Cerqueira G."/>
            <person name="Feldgarden M."/>
            <person name="Courvalin P."/>
            <person name="Perichon B."/>
            <person name="Grillot-Courvalin C."/>
            <person name="Clermont D."/>
            <person name="Rocha E."/>
            <person name="Yoon E.-J."/>
            <person name="Nemec A."/>
            <person name="Walker B."/>
            <person name="Young S.K."/>
            <person name="Zeng Q."/>
            <person name="Gargeya S."/>
            <person name="Fitzgerald M."/>
            <person name="Haas B."/>
            <person name="Abouelleil A."/>
            <person name="Alvarado L."/>
            <person name="Arachchi H.M."/>
            <person name="Berlin A.M."/>
            <person name="Chapman S.B."/>
            <person name="Dewar J."/>
            <person name="Goldberg J."/>
            <person name="Griggs A."/>
            <person name="Gujja S."/>
            <person name="Hansen M."/>
            <person name="Howarth C."/>
            <person name="Imamovic A."/>
            <person name="Larimer J."/>
            <person name="McCowan C."/>
            <person name="Murphy C."/>
            <person name="Neiman D."/>
            <person name="Pearson M."/>
            <person name="Priest M."/>
            <person name="Roberts A."/>
            <person name="Saif S."/>
            <person name="Shea T."/>
            <person name="Sisk P."/>
            <person name="Sykes S."/>
            <person name="Wortman J."/>
            <person name="Nusbaum C."/>
            <person name="Birren B."/>
        </authorList>
    </citation>
    <scope>NUCLEOTIDE SEQUENCE [LARGE SCALE GENOMIC DNA]</scope>
    <source>
        <strain evidence="6 7">CIP 107469</strain>
    </source>
</reference>
<dbReference type="InterPro" id="IPR038722">
    <property type="entry name" value="Ner_HTH_dom"/>
</dbReference>
<dbReference type="InterPro" id="IPR010982">
    <property type="entry name" value="Lambda_DNA-bd_dom_sf"/>
</dbReference>
<evidence type="ECO:0000256" key="2">
    <source>
        <dbReference type="ARBA" id="ARBA00023015"/>
    </source>
</evidence>
<dbReference type="PATRIC" id="fig|1120927.3.peg.2070"/>
<dbReference type="AlphaFoldDB" id="R9AYJ0"/>
<dbReference type="EMBL" id="AQFM01000037">
    <property type="protein sequence ID" value="EOR07248.1"/>
    <property type="molecule type" value="Genomic_DNA"/>
</dbReference>
<evidence type="ECO:0000313" key="7">
    <source>
        <dbReference type="Proteomes" id="UP000016201"/>
    </source>
</evidence>
<sequence>MGSMRNPPKEQVWDRHEIKAAIERKCKSLTALARLYDMPSQTIRNALDKPSKSGELVIADFLGEPVHVLFPDRWTENNKRIYPRTLKRKQ</sequence>
<comment type="caution">
    <text evidence="6">The sequence shown here is derived from an EMBL/GenBank/DDBJ whole genome shotgun (WGS) entry which is preliminary data.</text>
</comment>
<evidence type="ECO:0000256" key="3">
    <source>
        <dbReference type="ARBA" id="ARBA00023125"/>
    </source>
</evidence>
<keyword evidence="2" id="KW-0805">Transcription regulation</keyword>
<protein>
    <recommendedName>
        <fullName evidence="5">Ner winged helix-turn-helix DNA-binding domain-containing protein</fullName>
    </recommendedName>
</protein>
<feature type="domain" description="Ner winged helix-turn-helix DNA-binding" evidence="5">
    <location>
        <begin position="13"/>
        <end position="84"/>
    </location>
</feature>
<organism evidence="6 7">
    <name type="scientific">Acinetobacter tandoii DSM 14970 = CIP 107469</name>
    <dbReference type="NCBI Taxonomy" id="1120927"/>
    <lineage>
        <taxon>Bacteria</taxon>
        <taxon>Pseudomonadati</taxon>
        <taxon>Pseudomonadota</taxon>
        <taxon>Gammaproteobacteria</taxon>
        <taxon>Moraxellales</taxon>
        <taxon>Moraxellaceae</taxon>
        <taxon>Acinetobacter</taxon>
    </lineage>
</organism>
<accession>R9AYJ0</accession>
<evidence type="ECO:0000313" key="6">
    <source>
        <dbReference type="EMBL" id="EOR07248.1"/>
    </source>
</evidence>
<evidence type="ECO:0000256" key="4">
    <source>
        <dbReference type="ARBA" id="ARBA00023163"/>
    </source>
</evidence>
<dbReference type="OrthoDB" id="6692720at2"/>
<keyword evidence="3" id="KW-0238">DNA-binding</keyword>
<keyword evidence="7" id="KW-1185">Reference proteome</keyword>
<name>R9AYJ0_9GAMM</name>
<comment type="similarity">
    <text evidence="1">Belongs to the ner transcriptional regulatory family.</text>
</comment>
<proteinExistence type="inferred from homology"/>
<dbReference type="GO" id="GO:0003677">
    <property type="term" value="F:DNA binding"/>
    <property type="evidence" value="ECO:0007669"/>
    <property type="project" value="UniProtKB-KW"/>
</dbReference>